<dbReference type="Proteomes" id="UP000537592">
    <property type="component" value="Unassembled WGS sequence"/>
</dbReference>
<evidence type="ECO:0000313" key="2">
    <source>
        <dbReference type="EMBL" id="MBB3810576.1"/>
    </source>
</evidence>
<reference evidence="2 3" key="1">
    <citation type="submission" date="2020-08" db="EMBL/GenBank/DDBJ databases">
        <title>Genomic Encyclopedia of Type Strains, Phase IV (KMG-IV): sequencing the most valuable type-strain genomes for metagenomic binning, comparative biology and taxonomic classification.</title>
        <authorList>
            <person name="Goeker M."/>
        </authorList>
    </citation>
    <scope>NUCLEOTIDE SEQUENCE [LARGE SCALE GENOMIC DNA]</scope>
    <source>
        <strain evidence="2 3">DSM 28760</strain>
    </source>
</reference>
<sequence length="38" mass="4308">MAELPEAARSDLQNSTSAQRQSRTLRPYRKADFQSPTV</sequence>
<gene>
    <name evidence="2" type="ORF">FHS81_002678</name>
</gene>
<evidence type="ECO:0000313" key="3">
    <source>
        <dbReference type="Proteomes" id="UP000537592"/>
    </source>
</evidence>
<proteinExistence type="predicted"/>
<organism evidence="2 3">
    <name type="scientific">Pseudochelatococcus contaminans</name>
    <dbReference type="NCBI Taxonomy" id="1538103"/>
    <lineage>
        <taxon>Bacteria</taxon>
        <taxon>Pseudomonadati</taxon>
        <taxon>Pseudomonadota</taxon>
        <taxon>Alphaproteobacteria</taxon>
        <taxon>Hyphomicrobiales</taxon>
        <taxon>Chelatococcaceae</taxon>
        <taxon>Pseudochelatococcus</taxon>
    </lineage>
</organism>
<name>A0A7W6EHZ6_9HYPH</name>
<keyword evidence="3" id="KW-1185">Reference proteome</keyword>
<feature type="compositionally biased region" description="Polar residues" evidence="1">
    <location>
        <begin position="11"/>
        <end position="24"/>
    </location>
</feature>
<dbReference type="AlphaFoldDB" id="A0A7W6EHZ6"/>
<dbReference type="EMBL" id="JACICC010000007">
    <property type="protein sequence ID" value="MBB3810576.1"/>
    <property type="molecule type" value="Genomic_DNA"/>
</dbReference>
<evidence type="ECO:0000256" key="1">
    <source>
        <dbReference type="SAM" id="MobiDB-lite"/>
    </source>
</evidence>
<comment type="caution">
    <text evidence="2">The sequence shown here is derived from an EMBL/GenBank/DDBJ whole genome shotgun (WGS) entry which is preliminary data.</text>
</comment>
<feature type="region of interest" description="Disordered" evidence="1">
    <location>
        <begin position="1"/>
        <end position="38"/>
    </location>
</feature>
<protein>
    <submittedName>
        <fullName evidence="2">Uncharacterized protein</fullName>
    </submittedName>
</protein>
<accession>A0A7W6EHZ6</accession>